<dbReference type="RefSeq" id="WP_104978047.1">
    <property type="nucleotide sequence ID" value="NZ_CP012673.1"/>
</dbReference>
<gene>
    <name evidence="1" type="ORF">SOCE26_016010</name>
</gene>
<evidence type="ECO:0000313" key="2">
    <source>
        <dbReference type="Proteomes" id="UP000238348"/>
    </source>
</evidence>
<dbReference type="Proteomes" id="UP000238348">
    <property type="component" value="Chromosome"/>
</dbReference>
<dbReference type="Pfam" id="PF03692">
    <property type="entry name" value="CxxCxxCC"/>
    <property type="match status" value="1"/>
</dbReference>
<protein>
    <recommendedName>
        <fullName evidence="3">YkgJ family cysteine cluster protein</fullName>
    </recommendedName>
</protein>
<sequence length="180" mass="18546">MDPTARERLEALFAKVDTFFAGESARHGERMACHTGCNDCCHRRFSVTAIEADALRDALAALPTEGRAALAARAQAGDPGVCPALDGAGRCAVYAARPLICRTHGLPIRFAPAGGRALPVLDACPKNFVGEDLGALPAGSVLDQTTLSTVLGALDMAHADATGRPRGERVAIAAVLSGEG</sequence>
<organism evidence="1 2">
    <name type="scientific">Sorangium cellulosum</name>
    <name type="common">Polyangium cellulosum</name>
    <dbReference type="NCBI Taxonomy" id="56"/>
    <lineage>
        <taxon>Bacteria</taxon>
        <taxon>Pseudomonadati</taxon>
        <taxon>Myxococcota</taxon>
        <taxon>Polyangia</taxon>
        <taxon>Polyangiales</taxon>
        <taxon>Polyangiaceae</taxon>
        <taxon>Sorangium</taxon>
    </lineage>
</organism>
<name>A0A2L0ELR6_SORCE</name>
<accession>A0A2L0ELR6</accession>
<evidence type="ECO:0000313" key="1">
    <source>
        <dbReference type="EMBL" id="AUX40202.1"/>
    </source>
</evidence>
<dbReference type="AlphaFoldDB" id="A0A2L0ELR6"/>
<dbReference type="EMBL" id="CP012673">
    <property type="protein sequence ID" value="AUX40202.1"/>
    <property type="molecule type" value="Genomic_DNA"/>
</dbReference>
<reference evidence="1 2" key="1">
    <citation type="submission" date="2015-09" db="EMBL/GenBank/DDBJ databases">
        <title>Sorangium comparison.</title>
        <authorList>
            <person name="Zaburannyi N."/>
            <person name="Bunk B."/>
            <person name="Overmann J."/>
            <person name="Mueller R."/>
        </authorList>
    </citation>
    <scope>NUCLEOTIDE SEQUENCE [LARGE SCALE GENOMIC DNA]</scope>
    <source>
        <strain evidence="1 2">So ce26</strain>
    </source>
</reference>
<dbReference type="InterPro" id="IPR005358">
    <property type="entry name" value="Puta_zinc/iron-chelating_dom"/>
</dbReference>
<dbReference type="OrthoDB" id="9810361at2"/>
<proteinExistence type="predicted"/>
<evidence type="ECO:0008006" key="3">
    <source>
        <dbReference type="Google" id="ProtNLM"/>
    </source>
</evidence>